<organism evidence="2 3">
    <name type="scientific">Apiosordaria backusii</name>
    <dbReference type="NCBI Taxonomy" id="314023"/>
    <lineage>
        <taxon>Eukaryota</taxon>
        <taxon>Fungi</taxon>
        <taxon>Dikarya</taxon>
        <taxon>Ascomycota</taxon>
        <taxon>Pezizomycotina</taxon>
        <taxon>Sordariomycetes</taxon>
        <taxon>Sordariomycetidae</taxon>
        <taxon>Sordariales</taxon>
        <taxon>Lasiosphaeriaceae</taxon>
        <taxon>Apiosordaria</taxon>
    </lineage>
</organism>
<dbReference type="AlphaFoldDB" id="A0AA40AND0"/>
<sequence>MSCQHSEAKRKVQKSINDEKGRTNVAMDESFELEQLELAQLTERLTYLNTIIARRYAVGAFFYSEGTSERDGLDNGHTWIINHVKDARNRIIKRIQILGQKSGSPTEITYTTVGQVLQQPVNDHGLFQEPERPADTTTRQLWPGKDAHGVMERIVSWDGQPDPNIDPAWSVSASVKATVRYLYKLNLN</sequence>
<evidence type="ECO:0000256" key="1">
    <source>
        <dbReference type="SAM" id="MobiDB-lite"/>
    </source>
</evidence>
<dbReference type="EMBL" id="JAUKTV010000013">
    <property type="protein sequence ID" value="KAK0719023.1"/>
    <property type="molecule type" value="Genomic_DNA"/>
</dbReference>
<protein>
    <submittedName>
        <fullName evidence="2">Uncharacterized protein</fullName>
    </submittedName>
</protein>
<evidence type="ECO:0000313" key="2">
    <source>
        <dbReference type="EMBL" id="KAK0719023.1"/>
    </source>
</evidence>
<keyword evidence="3" id="KW-1185">Reference proteome</keyword>
<accession>A0AA40AND0</accession>
<evidence type="ECO:0000313" key="3">
    <source>
        <dbReference type="Proteomes" id="UP001172159"/>
    </source>
</evidence>
<name>A0AA40AND0_9PEZI</name>
<proteinExistence type="predicted"/>
<feature type="region of interest" description="Disordered" evidence="1">
    <location>
        <begin position="1"/>
        <end position="23"/>
    </location>
</feature>
<comment type="caution">
    <text evidence="2">The sequence shown here is derived from an EMBL/GenBank/DDBJ whole genome shotgun (WGS) entry which is preliminary data.</text>
</comment>
<dbReference type="Proteomes" id="UP001172159">
    <property type="component" value="Unassembled WGS sequence"/>
</dbReference>
<feature type="compositionally biased region" description="Basic and acidic residues" evidence="1">
    <location>
        <begin position="1"/>
        <end position="22"/>
    </location>
</feature>
<reference evidence="2" key="1">
    <citation type="submission" date="2023-06" db="EMBL/GenBank/DDBJ databases">
        <title>Genome-scale phylogeny and comparative genomics of the fungal order Sordariales.</title>
        <authorList>
            <consortium name="Lawrence Berkeley National Laboratory"/>
            <person name="Hensen N."/>
            <person name="Bonometti L."/>
            <person name="Westerberg I."/>
            <person name="Brannstrom I.O."/>
            <person name="Guillou S."/>
            <person name="Cros-Aarteil S."/>
            <person name="Calhoun S."/>
            <person name="Haridas S."/>
            <person name="Kuo A."/>
            <person name="Mondo S."/>
            <person name="Pangilinan J."/>
            <person name="Riley R."/>
            <person name="Labutti K."/>
            <person name="Andreopoulos B."/>
            <person name="Lipzen A."/>
            <person name="Chen C."/>
            <person name="Yanf M."/>
            <person name="Daum C."/>
            <person name="Ng V."/>
            <person name="Clum A."/>
            <person name="Steindorff A."/>
            <person name="Ohm R."/>
            <person name="Martin F."/>
            <person name="Silar P."/>
            <person name="Natvig D."/>
            <person name="Lalanne C."/>
            <person name="Gautier V."/>
            <person name="Ament-Velasquez S.L."/>
            <person name="Kruys A."/>
            <person name="Hutchinson M.I."/>
            <person name="Powell A.J."/>
            <person name="Barry K."/>
            <person name="Miller A.N."/>
            <person name="Grigoriev I.V."/>
            <person name="Debuchy R."/>
            <person name="Gladieux P."/>
            <person name="Thoren M.H."/>
            <person name="Johannesson H."/>
        </authorList>
    </citation>
    <scope>NUCLEOTIDE SEQUENCE</scope>
    <source>
        <strain evidence="2">CBS 540.89</strain>
    </source>
</reference>
<gene>
    <name evidence="2" type="ORF">B0T21DRAFT_351788</name>
</gene>